<gene>
    <name evidence="1" type="ORF">OXX778_LOCUS20850</name>
</gene>
<dbReference type="OrthoDB" id="10058710at2759"/>
<dbReference type="AlphaFoldDB" id="A0A814NPD6"/>
<comment type="caution">
    <text evidence="1">The sequence shown here is derived from an EMBL/GenBank/DDBJ whole genome shotgun (WGS) entry which is preliminary data.</text>
</comment>
<dbReference type="Proteomes" id="UP000663879">
    <property type="component" value="Unassembled WGS sequence"/>
</dbReference>
<proteinExistence type="predicted"/>
<dbReference type="PANTHER" id="PTHR10492:SF57">
    <property type="entry name" value="ATP-DEPENDENT DNA HELICASE"/>
    <property type="match status" value="1"/>
</dbReference>
<organism evidence="1 2">
    <name type="scientific">Brachionus calyciflorus</name>
    <dbReference type="NCBI Taxonomy" id="104777"/>
    <lineage>
        <taxon>Eukaryota</taxon>
        <taxon>Metazoa</taxon>
        <taxon>Spiralia</taxon>
        <taxon>Gnathifera</taxon>
        <taxon>Rotifera</taxon>
        <taxon>Eurotatoria</taxon>
        <taxon>Monogononta</taxon>
        <taxon>Pseudotrocha</taxon>
        <taxon>Ploima</taxon>
        <taxon>Brachionidae</taxon>
        <taxon>Brachionus</taxon>
    </lineage>
</organism>
<evidence type="ECO:0000313" key="2">
    <source>
        <dbReference type="Proteomes" id="UP000663879"/>
    </source>
</evidence>
<keyword evidence="2" id="KW-1185">Reference proteome</keyword>
<dbReference type="EMBL" id="CAJNOC010007245">
    <property type="protein sequence ID" value="CAF1094791.1"/>
    <property type="molecule type" value="Genomic_DNA"/>
</dbReference>
<evidence type="ECO:0000313" key="1">
    <source>
        <dbReference type="EMBL" id="CAF1094791.1"/>
    </source>
</evidence>
<reference evidence="1" key="1">
    <citation type="submission" date="2021-02" db="EMBL/GenBank/DDBJ databases">
        <authorList>
            <person name="Nowell W R."/>
        </authorList>
    </citation>
    <scope>NUCLEOTIDE SEQUENCE</scope>
    <source>
        <strain evidence="1">Ploen Becks lab</strain>
    </source>
</reference>
<accession>A0A814NPD6</accession>
<name>A0A814NPD6_9BILA</name>
<protein>
    <submittedName>
        <fullName evidence="1">Uncharacterized protein</fullName>
    </submittedName>
</protein>
<sequence>MVIDSKRFPKNFSETTIIRDNNYPIYKRPNNGRIVMVNGVALDNRYVVEYPPEALRKYCCHINIQVVGFLASLKYVLKYVCKGNDRVNVVTHGLNNVATFANQVENDNYDVQVNRDVDPVFRNAPAEEQETGDVRVDPVVPVVQEETYDEIRAYEEMRYVSSIEAFDRIMGFSRIEMSHSIHVLKILGRQNIVFREAGIQNIANNVEPVTELIDYFRLNGRNVHARQFLYKDIVNHYVFDPTNKEWTRRVNDGSRVIGRIPFYFS</sequence>
<dbReference type="PANTHER" id="PTHR10492">
    <property type="match status" value="1"/>
</dbReference>